<reference evidence="2" key="2">
    <citation type="submission" date="2020-09" db="EMBL/GenBank/DDBJ databases">
        <authorList>
            <person name="Sun Q."/>
            <person name="Ohkuma M."/>
        </authorList>
    </citation>
    <scope>NUCLEOTIDE SEQUENCE</scope>
    <source>
        <strain evidence="2">JCM 3091</strain>
    </source>
</reference>
<proteinExistence type="predicted"/>
<accession>A0A8J3FKU3</accession>
<evidence type="ECO:0000256" key="1">
    <source>
        <dbReference type="SAM" id="MobiDB-lite"/>
    </source>
</evidence>
<reference evidence="2" key="1">
    <citation type="journal article" date="2014" name="Int. J. Syst. Evol. Microbiol.">
        <title>Complete genome sequence of Corynebacterium casei LMG S-19264T (=DSM 44701T), isolated from a smear-ripened cheese.</title>
        <authorList>
            <consortium name="US DOE Joint Genome Institute (JGI-PGF)"/>
            <person name="Walter F."/>
            <person name="Albersmeier A."/>
            <person name="Kalinowski J."/>
            <person name="Ruckert C."/>
        </authorList>
    </citation>
    <scope>NUCLEOTIDE SEQUENCE</scope>
    <source>
        <strain evidence="2">JCM 3091</strain>
    </source>
</reference>
<gene>
    <name evidence="2" type="ORF">GCM10010124_40320</name>
</gene>
<sequence length="103" mass="10033">MAGPGIRLLADVGSGHWDGLLEVSVRADVRAGPDGRDRLAAAASALRKQGSAAAVDLVGLLGEGEADIGASPRAGATPGSEAGRQARRGSAGGPGRPAGARRG</sequence>
<keyword evidence="3" id="KW-1185">Reference proteome</keyword>
<comment type="caution">
    <text evidence="2">The sequence shown here is derived from an EMBL/GenBank/DDBJ whole genome shotgun (WGS) entry which is preliminary data.</text>
</comment>
<feature type="region of interest" description="Disordered" evidence="1">
    <location>
        <begin position="66"/>
        <end position="103"/>
    </location>
</feature>
<evidence type="ECO:0000313" key="2">
    <source>
        <dbReference type="EMBL" id="GGK43480.1"/>
    </source>
</evidence>
<protein>
    <submittedName>
        <fullName evidence="2">Uncharacterized protein</fullName>
    </submittedName>
</protein>
<organism evidence="2 3">
    <name type="scientific">Pilimelia terevasa</name>
    <dbReference type="NCBI Taxonomy" id="53372"/>
    <lineage>
        <taxon>Bacteria</taxon>
        <taxon>Bacillati</taxon>
        <taxon>Actinomycetota</taxon>
        <taxon>Actinomycetes</taxon>
        <taxon>Micromonosporales</taxon>
        <taxon>Micromonosporaceae</taxon>
        <taxon>Pilimelia</taxon>
    </lineage>
</organism>
<dbReference type="EMBL" id="BMQC01000025">
    <property type="protein sequence ID" value="GGK43480.1"/>
    <property type="molecule type" value="Genomic_DNA"/>
</dbReference>
<evidence type="ECO:0000313" key="3">
    <source>
        <dbReference type="Proteomes" id="UP000662200"/>
    </source>
</evidence>
<dbReference type="Proteomes" id="UP000662200">
    <property type="component" value="Unassembled WGS sequence"/>
</dbReference>
<name>A0A8J3FKU3_9ACTN</name>
<dbReference type="AlphaFoldDB" id="A0A8J3FKU3"/>